<evidence type="ECO:0000256" key="5">
    <source>
        <dbReference type="ARBA" id="ARBA00026235"/>
    </source>
</evidence>
<comment type="caution">
    <text evidence="8">The sequence shown here is derived from an EMBL/GenBank/DDBJ whole genome shotgun (WGS) entry which is preliminary data.</text>
</comment>
<comment type="subcellular location">
    <subcellularLocation>
        <location evidence="1">Mitochondrion</location>
    </subcellularLocation>
</comment>
<dbReference type="AlphaFoldDB" id="A0AAD9IYD6"/>
<gene>
    <name evidence="8" type="ORF">LSH36_859g00012</name>
</gene>
<evidence type="ECO:0000256" key="2">
    <source>
        <dbReference type="ARBA" id="ARBA00009508"/>
    </source>
</evidence>
<keyword evidence="4" id="KW-0496">Mitochondrion</keyword>
<dbReference type="Proteomes" id="UP001208570">
    <property type="component" value="Unassembled WGS sequence"/>
</dbReference>
<evidence type="ECO:0000313" key="9">
    <source>
        <dbReference type="Proteomes" id="UP001208570"/>
    </source>
</evidence>
<evidence type="ECO:0000256" key="3">
    <source>
        <dbReference type="ARBA" id="ARBA00022946"/>
    </source>
</evidence>
<dbReference type="InterPro" id="IPR008011">
    <property type="entry name" value="Complex1_LYR_dom"/>
</dbReference>
<dbReference type="PANTHER" id="PTHR13675">
    <property type="entry name" value="LYR MOTIF-CONTAINING PROTEIN 2"/>
    <property type="match status" value="1"/>
</dbReference>
<dbReference type="Pfam" id="PF05347">
    <property type="entry name" value="Complex1_LYR"/>
    <property type="match status" value="1"/>
</dbReference>
<evidence type="ECO:0000256" key="6">
    <source>
        <dbReference type="ARBA" id="ARBA00044735"/>
    </source>
</evidence>
<comment type="function">
    <text evidence="6">Involved in efficient integration of the N-module into mitochondrial respiratory chain complex I.</text>
</comment>
<dbReference type="EMBL" id="JAODUP010000859">
    <property type="protein sequence ID" value="KAK2143251.1"/>
    <property type="molecule type" value="Genomic_DNA"/>
</dbReference>
<evidence type="ECO:0000259" key="7">
    <source>
        <dbReference type="Pfam" id="PF05347"/>
    </source>
</evidence>
<evidence type="ECO:0000313" key="8">
    <source>
        <dbReference type="EMBL" id="KAK2143251.1"/>
    </source>
</evidence>
<feature type="domain" description="Complex 1 LYR protein" evidence="7">
    <location>
        <begin position="20"/>
        <end position="76"/>
    </location>
</feature>
<keyword evidence="9" id="KW-1185">Reference proteome</keyword>
<comment type="similarity">
    <text evidence="2">Belongs to the complex I LYR family.</text>
</comment>
<reference evidence="8" key="1">
    <citation type="journal article" date="2023" name="Mol. Biol. Evol.">
        <title>Third-Generation Sequencing Reveals the Adaptive Role of the Epigenome in Three Deep-Sea Polychaetes.</title>
        <authorList>
            <person name="Perez M."/>
            <person name="Aroh O."/>
            <person name="Sun Y."/>
            <person name="Lan Y."/>
            <person name="Juniper S.K."/>
            <person name="Young C.R."/>
            <person name="Angers B."/>
            <person name="Qian P.Y."/>
        </authorList>
    </citation>
    <scope>NUCLEOTIDE SEQUENCE</scope>
    <source>
        <strain evidence="8">P08H-3</strain>
    </source>
</reference>
<proteinExistence type="inferred from homology"/>
<name>A0AAD9IYD6_9ANNE</name>
<evidence type="ECO:0000256" key="1">
    <source>
        <dbReference type="ARBA" id="ARBA00004173"/>
    </source>
</evidence>
<dbReference type="PANTHER" id="PTHR13675:SF0">
    <property type="entry name" value="LYR MOTIF-CONTAINING PROTEIN 2"/>
    <property type="match status" value="1"/>
</dbReference>
<organism evidence="8 9">
    <name type="scientific">Paralvinella palmiformis</name>
    <dbReference type="NCBI Taxonomy" id="53620"/>
    <lineage>
        <taxon>Eukaryota</taxon>
        <taxon>Metazoa</taxon>
        <taxon>Spiralia</taxon>
        <taxon>Lophotrochozoa</taxon>
        <taxon>Annelida</taxon>
        <taxon>Polychaeta</taxon>
        <taxon>Sedentaria</taxon>
        <taxon>Canalipalpata</taxon>
        <taxon>Terebellida</taxon>
        <taxon>Terebelliformia</taxon>
        <taxon>Alvinellidae</taxon>
        <taxon>Paralvinella</taxon>
    </lineage>
</organism>
<dbReference type="GO" id="GO:0005739">
    <property type="term" value="C:mitochondrion"/>
    <property type="evidence" value="ECO:0007669"/>
    <property type="project" value="UniProtKB-SubCell"/>
</dbReference>
<keyword evidence="3" id="KW-0809">Transit peptide</keyword>
<accession>A0AAD9IYD6</accession>
<evidence type="ECO:0000256" key="4">
    <source>
        <dbReference type="ARBA" id="ARBA00023128"/>
    </source>
</evidence>
<protein>
    <recommendedName>
        <fullName evidence="5">LYR motif-containing protein 2</fullName>
    </recommendedName>
</protein>
<dbReference type="CDD" id="cd20262">
    <property type="entry name" value="Complex1_LYR_LYRM2"/>
    <property type="match status" value="1"/>
</dbReference>
<sequence>MKGCLPGKVLSLKQFMRRAEVLHLYRDILRAVRQIPNETDRKQMLEWARTDFRKNMNETNEDSIKIMMAYGKKTLKQFQNVLHLSR</sequence>
<dbReference type="InterPro" id="IPR045293">
    <property type="entry name" value="Complex1_LYR_LYRM2"/>
</dbReference>